<dbReference type="InterPro" id="IPR057990">
    <property type="entry name" value="TPR_SYO1"/>
</dbReference>
<evidence type="ECO:0000313" key="4">
    <source>
        <dbReference type="EMBL" id="AEO35149.1"/>
    </source>
</evidence>
<dbReference type="PANTHER" id="PTHR13347:SF1">
    <property type="entry name" value="HEAT REPEAT-CONTAINING PROTEIN 3"/>
    <property type="match status" value="1"/>
</dbReference>
<dbReference type="EMBL" id="JO843532">
    <property type="protein sequence ID" value="AEO35149.1"/>
    <property type="molecule type" value="mRNA"/>
</dbReference>
<evidence type="ECO:0000256" key="2">
    <source>
        <dbReference type="SAM" id="MobiDB-lite"/>
    </source>
</evidence>
<name>G3MNT1_AMBMU</name>
<dbReference type="GO" id="GO:0042273">
    <property type="term" value="P:ribosomal large subunit biogenesis"/>
    <property type="evidence" value="ECO:0007669"/>
    <property type="project" value="TreeGrafter"/>
</dbReference>
<dbReference type="Pfam" id="PF25567">
    <property type="entry name" value="TPR_SYO1"/>
    <property type="match status" value="1"/>
</dbReference>
<dbReference type="GO" id="GO:0006606">
    <property type="term" value="P:protein import into nucleus"/>
    <property type="evidence" value="ECO:0007669"/>
    <property type="project" value="TreeGrafter"/>
</dbReference>
<organism evidence="4">
    <name type="scientific">Amblyomma maculatum</name>
    <name type="common">Gulf Coast tick</name>
    <dbReference type="NCBI Taxonomy" id="34609"/>
    <lineage>
        <taxon>Eukaryota</taxon>
        <taxon>Metazoa</taxon>
        <taxon>Ecdysozoa</taxon>
        <taxon>Arthropoda</taxon>
        <taxon>Chelicerata</taxon>
        <taxon>Arachnida</taxon>
        <taxon>Acari</taxon>
        <taxon>Parasitiformes</taxon>
        <taxon>Ixodida</taxon>
        <taxon>Ixodoidea</taxon>
        <taxon>Ixodidae</taxon>
        <taxon>Amblyomminae</taxon>
        <taxon>Amblyomma</taxon>
    </lineage>
</organism>
<dbReference type="CDD" id="cd13394">
    <property type="entry name" value="Syo1_like"/>
    <property type="match status" value="1"/>
</dbReference>
<feature type="domain" description="SYO1-like TPR repeats" evidence="3">
    <location>
        <begin position="376"/>
        <end position="636"/>
    </location>
</feature>
<dbReference type="AlphaFoldDB" id="G3MNT1"/>
<comment type="similarity">
    <text evidence="1">Belongs to the nuclear import and ribosome assembly adapter family.</text>
</comment>
<dbReference type="PANTHER" id="PTHR13347">
    <property type="entry name" value="HEAT REPEAT-CONTAINING PROTEIN 3"/>
    <property type="match status" value="1"/>
</dbReference>
<dbReference type="InterPro" id="IPR016024">
    <property type="entry name" value="ARM-type_fold"/>
</dbReference>
<protein>
    <recommendedName>
        <fullName evidence="3">SYO1-like TPR repeats domain-containing protein</fullName>
    </recommendedName>
</protein>
<sequence length="646" mass="70737">MGKAKTKKRASRRNNPTGMPSTRDIEGSELQDGNVTCSVVDNLPYLLQSGTAEERHNAACVMANISKDSATCRSLLKASIIRTAAPLLLDKNCAVRHSIVGSLRNISAINYKACEELVKFDIMTPLVCLLEEYKSPWEPVESQGKIDSKTEIFYEAVNLLWNLCENSATCVSVFNRERLWMVLLPCLNADKFGTKIATAVGCCLYTASEDNAELAQCMIDFKASLDIFQTLSEDPGIILLQVLSAGILVNITEVQKEPLAAALLPIIPVLSNALSLPVFDNIKTLAAKVELLEQNVDMLTVEEKERNIEQILASVLDGLMAKQTALEILYNIVCEEDGGTEEEDCECASDDSSEVFDDDMETEESSDVHPLNISCELHKALVENYIAPEVLDHVSELDKTISKVLLRHKPSSVVLKRVHSVRCRALLCLGNLADTLNPAAFGGISGLASTWTCLASLLFHNIDSKELDLLEASTSACRSVLQALASAATRGEASNTRYLPNVTDEELEVLAQVGLQCSELHVRTIMTRIMATLACLLGPQRTDVLKRVGQYLLEVCVKDTDIRVVTEALDATFDVFAEDTTDAVAAEIGLVTKLRQMLPAFKSKVNEAKKTLVHHYPVIATIKTNLVRFIEYKAQRPLNSCGGDIG</sequence>
<evidence type="ECO:0000256" key="1">
    <source>
        <dbReference type="ARBA" id="ARBA00049983"/>
    </source>
</evidence>
<dbReference type="SUPFAM" id="SSF48371">
    <property type="entry name" value="ARM repeat"/>
    <property type="match status" value="1"/>
</dbReference>
<dbReference type="GO" id="GO:0051082">
    <property type="term" value="F:unfolded protein binding"/>
    <property type="evidence" value="ECO:0007669"/>
    <property type="project" value="TreeGrafter"/>
</dbReference>
<dbReference type="InterPro" id="IPR011989">
    <property type="entry name" value="ARM-like"/>
</dbReference>
<reference evidence="4" key="1">
    <citation type="journal article" date="2011" name="PLoS ONE">
        <title>A deep insight into the sialotranscriptome of the gulf coast tick, Amblyomma maculatum.</title>
        <authorList>
            <person name="Karim S."/>
            <person name="Singh P."/>
            <person name="Ribeiro J.M."/>
        </authorList>
    </citation>
    <scope>NUCLEOTIDE SEQUENCE</scope>
    <source>
        <tissue evidence="4">Salivary gland</tissue>
    </source>
</reference>
<accession>G3MNT1</accession>
<feature type="compositionally biased region" description="Basic residues" evidence="2">
    <location>
        <begin position="1"/>
        <end position="12"/>
    </location>
</feature>
<feature type="region of interest" description="Disordered" evidence="2">
    <location>
        <begin position="1"/>
        <end position="28"/>
    </location>
</feature>
<evidence type="ECO:0000259" key="3">
    <source>
        <dbReference type="Pfam" id="PF25567"/>
    </source>
</evidence>
<dbReference type="InterPro" id="IPR052616">
    <property type="entry name" value="SYO1-like"/>
</dbReference>
<dbReference type="Gene3D" id="1.25.10.10">
    <property type="entry name" value="Leucine-rich Repeat Variant"/>
    <property type="match status" value="1"/>
</dbReference>
<proteinExistence type="evidence at transcript level"/>